<reference evidence="1 2" key="1">
    <citation type="journal article" date="2012" name="Genome Biol.">
        <title>Sequencing three crocodilian genomes to illuminate the evolution of archosaurs and amniotes.</title>
        <authorList>
            <person name="St John J.A."/>
            <person name="Braun E.L."/>
            <person name="Isberg S.R."/>
            <person name="Miles L.G."/>
            <person name="Chong A.Y."/>
            <person name="Gongora J."/>
            <person name="Dalzell P."/>
            <person name="Moran C."/>
            <person name="Bed'hom B."/>
            <person name="Abzhanov A."/>
            <person name="Burgess S.C."/>
            <person name="Cooksey A.M."/>
            <person name="Castoe T.A."/>
            <person name="Crawford N.G."/>
            <person name="Densmore L.D."/>
            <person name="Drew J.C."/>
            <person name="Edwards S.V."/>
            <person name="Faircloth B.C."/>
            <person name="Fujita M.K."/>
            <person name="Greenwold M.J."/>
            <person name="Hoffmann F.G."/>
            <person name="Howard J.M."/>
            <person name="Iguchi T."/>
            <person name="Janes D.E."/>
            <person name="Khan S.Y."/>
            <person name="Kohno S."/>
            <person name="de Koning A.J."/>
            <person name="Lance S.L."/>
            <person name="McCarthy F.M."/>
            <person name="McCormack J.E."/>
            <person name="Merchant M.E."/>
            <person name="Peterson D.G."/>
            <person name="Pollock D.D."/>
            <person name="Pourmand N."/>
            <person name="Raney B.J."/>
            <person name="Roessler K.A."/>
            <person name="Sanford J.R."/>
            <person name="Sawyer R.H."/>
            <person name="Schmidt C.J."/>
            <person name="Triplett E.W."/>
            <person name="Tuberville T.D."/>
            <person name="Venegas-Anaya M."/>
            <person name="Howard J.T."/>
            <person name="Jarvis E.D."/>
            <person name="Guillette L.J.Jr."/>
            <person name="Glenn T.C."/>
            <person name="Green R.E."/>
            <person name="Ray D.A."/>
        </authorList>
    </citation>
    <scope>NUCLEOTIDE SEQUENCE [LARGE SCALE GENOMIC DNA]</scope>
    <source>
        <strain evidence="1">KSC_2009_1</strain>
    </source>
</reference>
<evidence type="ECO:0000313" key="1">
    <source>
        <dbReference type="EMBL" id="KYO29262.1"/>
    </source>
</evidence>
<evidence type="ECO:0000313" key="2">
    <source>
        <dbReference type="Proteomes" id="UP000050525"/>
    </source>
</evidence>
<name>A0A151MXN8_ALLMI</name>
<gene>
    <name evidence="1" type="ORF">Y1Q_0017914</name>
</gene>
<organism evidence="1 2">
    <name type="scientific">Alligator mississippiensis</name>
    <name type="common">American alligator</name>
    <dbReference type="NCBI Taxonomy" id="8496"/>
    <lineage>
        <taxon>Eukaryota</taxon>
        <taxon>Metazoa</taxon>
        <taxon>Chordata</taxon>
        <taxon>Craniata</taxon>
        <taxon>Vertebrata</taxon>
        <taxon>Euteleostomi</taxon>
        <taxon>Archelosauria</taxon>
        <taxon>Archosauria</taxon>
        <taxon>Crocodylia</taxon>
        <taxon>Alligatoridae</taxon>
        <taxon>Alligatorinae</taxon>
        <taxon>Alligator</taxon>
    </lineage>
</organism>
<proteinExistence type="predicted"/>
<comment type="caution">
    <text evidence="1">The sequence shown here is derived from an EMBL/GenBank/DDBJ whole genome shotgun (WGS) entry which is preliminary data.</text>
</comment>
<dbReference type="AlphaFoldDB" id="A0A151MXN8"/>
<dbReference type="EMBL" id="AKHW03004704">
    <property type="protein sequence ID" value="KYO29262.1"/>
    <property type="molecule type" value="Genomic_DNA"/>
</dbReference>
<dbReference type="Proteomes" id="UP000050525">
    <property type="component" value="Unassembled WGS sequence"/>
</dbReference>
<sequence>MDLWLKDWTFKSLHDSSMSCGRNHPQVDRVPTNYLSSLSRASDHNCRWAMTLKDISEDFWDSKGKITLYW</sequence>
<protein>
    <submittedName>
        <fullName evidence="1">Uncharacterized protein</fullName>
    </submittedName>
</protein>
<keyword evidence="2" id="KW-1185">Reference proteome</keyword>
<accession>A0A151MXN8</accession>